<dbReference type="PANTHER" id="PTHR30221">
    <property type="entry name" value="SMALL-CONDUCTANCE MECHANOSENSITIVE CHANNEL"/>
    <property type="match status" value="1"/>
</dbReference>
<proteinExistence type="predicted"/>
<dbReference type="GO" id="GO:0008381">
    <property type="term" value="F:mechanosensitive monoatomic ion channel activity"/>
    <property type="evidence" value="ECO:0007669"/>
    <property type="project" value="InterPro"/>
</dbReference>
<dbReference type="Pfam" id="PF05552">
    <property type="entry name" value="MS_channel_1st_1"/>
    <property type="match status" value="5"/>
</dbReference>
<reference evidence="3 4" key="1">
    <citation type="submission" date="2018-05" db="EMBL/GenBank/DDBJ databases">
        <title>Freshwater and sediment microbial communities from various areas in North America, analyzing microbe dynamics in response to fracking.</title>
        <authorList>
            <person name="Lamendella R."/>
        </authorList>
    </citation>
    <scope>NUCLEOTIDE SEQUENCE [LARGE SCALE GENOMIC DNA]</scope>
    <source>
        <strain evidence="3 4">15_TX</strain>
    </source>
</reference>
<evidence type="ECO:0000256" key="2">
    <source>
        <dbReference type="SAM" id="Phobius"/>
    </source>
</evidence>
<dbReference type="NCBIfam" id="NF033912">
    <property type="entry name" value="msc"/>
    <property type="match status" value="1"/>
</dbReference>
<evidence type="ECO:0000313" key="4">
    <source>
        <dbReference type="Proteomes" id="UP000247150"/>
    </source>
</evidence>
<accession>A0A2V2ZM87</accession>
<feature type="transmembrane region" description="Helical" evidence="2">
    <location>
        <begin position="296"/>
        <end position="316"/>
    </location>
</feature>
<dbReference type="AlphaFoldDB" id="A0A2V2ZM87"/>
<gene>
    <name evidence="3" type="ORF">DFO73_11746</name>
</gene>
<feature type="transmembrane region" description="Helical" evidence="2">
    <location>
        <begin position="426"/>
        <end position="447"/>
    </location>
</feature>
<feature type="transmembrane region" description="Helical" evidence="2">
    <location>
        <begin position="459"/>
        <end position="480"/>
    </location>
</feature>
<dbReference type="OrthoDB" id="1411407at2"/>
<dbReference type="RefSeq" id="WP_110067236.1">
    <property type="nucleotide sequence ID" value="NZ_QGTW01000017.1"/>
</dbReference>
<feature type="transmembrane region" description="Helical" evidence="2">
    <location>
        <begin position="201"/>
        <end position="222"/>
    </location>
</feature>
<dbReference type="Gene3D" id="1.10.287.1260">
    <property type="match status" value="4"/>
</dbReference>
<dbReference type="InterPro" id="IPR045275">
    <property type="entry name" value="MscS_archaea/bacteria_type"/>
</dbReference>
<keyword evidence="2" id="KW-0472">Membrane</keyword>
<comment type="caution">
    <text evidence="3">The sequence shown here is derived from an EMBL/GenBank/DDBJ whole genome shotgun (WGS) entry which is preliminary data.</text>
</comment>
<dbReference type="EMBL" id="QGTW01000017">
    <property type="protein sequence ID" value="PWW20046.1"/>
    <property type="molecule type" value="Genomic_DNA"/>
</dbReference>
<organism evidence="3 4">
    <name type="scientific">Cytobacillus oceanisediminis</name>
    <dbReference type="NCBI Taxonomy" id="665099"/>
    <lineage>
        <taxon>Bacteria</taxon>
        <taxon>Bacillati</taxon>
        <taxon>Bacillota</taxon>
        <taxon>Bacilli</taxon>
        <taxon>Bacillales</taxon>
        <taxon>Bacillaceae</taxon>
        <taxon>Cytobacillus</taxon>
    </lineage>
</organism>
<name>A0A2V2ZM87_9BACI</name>
<feature type="transmembrane region" description="Helical" evidence="2">
    <location>
        <begin position="168"/>
        <end position="189"/>
    </location>
</feature>
<feature type="transmembrane region" description="Helical" evidence="2">
    <location>
        <begin position="20"/>
        <end position="37"/>
    </location>
</feature>
<dbReference type="PANTHER" id="PTHR30221:SF1">
    <property type="entry name" value="SMALL-CONDUCTANCE MECHANOSENSITIVE CHANNEL"/>
    <property type="match status" value="1"/>
</dbReference>
<dbReference type="Proteomes" id="UP000247150">
    <property type="component" value="Unassembled WGS sequence"/>
</dbReference>
<feature type="transmembrane region" description="Helical" evidence="2">
    <location>
        <begin position="357"/>
        <end position="378"/>
    </location>
</feature>
<feature type="transmembrane region" description="Helical" evidence="2">
    <location>
        <begin position="115"/>
        <end position="133"/>
    </location>
</feature>
<feature type="transmembrane region" description="Helical" evidence="2">
    <location>
        <begin position="250"/>
        <end position="276"/>
    </location>
</feature>
<protein>
    <submittedName>
        <fullName evidence="3">Putative transporter (Transmembrane protein)</fullName>
    </submittedName>
</protein>
<feature type="compositionally biased region" description="Basic and acidic residues" evidence="1">
    <location>
        <begin position="506"/>
        <end position="519"/>
    </location>
</feature>
<keyword evidence="2" id="KW-1133">Transmembrane helix</keyword>
<keyword evidence="2 3" id="KW-0812">Transmembrane</keyword>
<evidence type="ECO:0000313" key="3">
    <source>
        <dbReference type="EMBL" id="PWW20046.1"/>
    </source>
</evidence>
<evidence type="ECO:0000256" key="1">
    <source>
        <dbReference type="SAM" id="MobiDB-lite"/>
    </source>
</evidence>
<feature type="region of interest" description="Disordered" evidence="1">
    <location>
        <begin position="506"/>
        <end position="565"/>
    </location>
</feature>
<feature type="compositionally biased region" description="Polar residues" evidence="1">
    <location>
        <begin position="534"/>
        <end position="544"/>
    </location>
</feature>
<dbReference type="InterPro" id="IPR008910">
    <property type="entry name" value="MSC_TM_helix"/>
</dbReference>
<feature type="compositionally biased region" description="Basic and acidic residues" evidence="1">
    <location>
        <begin position="554"/>
        <end position="565"/>
    </location>
</feature>
<feature type="transmembrane region" description="Helical" evidence="2">
    <location>
        <begin position="390"/>
        <end position="414"/>
    </location>
</feature>
<feature type="transmembrane region" description="Helical" evidence="2">
    <location>
        <begin position="72"/>
        <end position="95"/>
    </location>
</feature>
<sequence>MDNNRYWGGFDYLLAKLPDLLLALLVLLIGWVIAKAIEKAVLKGLRKTSLDDKVFPDKANRKYSSEKMISKIIYYLLLVFVFILFFNILDLDIIATPLVGMFSSIMAAVPSILKAALILLFAWLIASGLSFLIRKGGKTLKVDEKLDRWNLTDNQQQPSNAIEKVAKVVFYLVLLIFLPAVLGALNLNGIAGPFTGMLESILAFLPKLLAAALILLVGWFVAKIVRDIVTNFLQAIGTEKLTKKLGLARLFEGTSLSSVIGTVVFVLILIPTVIAALERLDIEGISGPAIAMLNDVLTMLPNIAVAIFFVLIGVWIGKWVRKFVSNLLERIGLDSYFSGMGLSKSAVTGSGLSFSQVIGYIAEVIIVLLFVVQALNILGLDFLVTLATGVIAYLPHVIAALVILGVGLWLGSLVKKLLSTVLQGPHYKFLANVAKAAIIAISIFMALDQLGLAASIVNAAFILTLGALALAFGLSFGLGGKDFAAKYLQKLDRKIEETTINKDADTKRVLKEAMPEKKTGTTSSAPTNVDKPINPSSPDPTRNPANDPLNPRNNRMDENNGPKMP</sequence>